<sequence length="175" mass="18941">MVTINNTTTKKEDTTKQIKGELSYDDKVIQKIVGISLEGTQGLLSIDGGLISNIKNKLVNSDNPTEGVDVEVGKEQVAVDLNIVAEYGADIRKLYDEIKATIAKQVEKMTGLNVVETNVRVVDIQSKTEFEEGNVSLQDRAGDLGNSVKNATSNGVKKVQNTVSSDDDDKASRVK</sequence>
<comment type="similarity">
    <text evidence="1">Belongs to the asp23 family.</text>
</comment>
<gene>
    <name evidence="4" type="ORF">KAK10_03665</name>
</gene>
<dbReference type="Proteomes" id="UP001057481">
    <property type="component" value="Unassembled WGS sequence"/>
</dbReference>
<evidence type="ECO:0000256" key="2">
    <source>
        <dbReference type="ARBA" id="ARBA00039575"/>
    </source>
</evidence>
<dbReference type="EMBL" id="JAGMVS010000046">
    <property type="protein sequence ID" value="MCM2437030.1"/>
    <property type="molecule type" value="Genomic_DNA"/>
</dbReference>
<feature type="compositionally biased region" description="Polar residues" evidence="3">
    <location>
        <begin position="147"/>
        <end position="164"/>
    </location>
</feature>
<proteinExistence type="inferred from homology"/>
<dbReference type="PANTHER" id="PTHR34297">
    <property type="entry name" value="HYPOTHETICAL CYTOSOLIC PROTEIN-RELATED"/>
    <property type="match status" value="1"/>
</dbReference>
<dbReference type="InterPro" id="IPR005531">
    <property type="entry name" value="Asp23"/>
</dbReference>
<evidence type="ECO:0000256" key="1">
    <source>
        <dbReference type="ARBA" id="ARBA00005721"/>
    </source>
</evidence>
<comment type="caution">
    <text evidence="4">The sequence shown here is derived from an EMBL/GenBank/DDBJ whole genome shotgun (WGS) entry which is preliminary data.</text>
</comment>
<accession>A0ABT0VHE3</accession>
<dbReference type="Pfam" id="PF03780">
    <property type="entry name" value="Asp23"/>
    <property type="match status" value="1"/>
</dbReference>
<reference evidence="4" key="1">
    <citation type="submission" date="2021-04" db="EMBL/GenBank/DDBJ databases">
        <title>Taxonomic assessment of Weissella genus.</title>
        <authorList>
            <person name="Fanelli F."/>
            <person name="Chieffi D."/>
            <person name="Dell'Aquila A."/>
            <person name="Gyu-Sung C."/>
            <person name="Franz C.M.A.P."/>
            <person name="Fusco V."/>
        </authorList>
    </citation>
    <scope>NUCLEOTIDE SEQUENCE</scope>
    <source>
        <strain evidence="4">LMG 25373</strain>
    </source>
</reference>
<dbReference type="RefSeq" id="WP_205143902.1">
    <property type="nucleotide sequence ID" value="NZ_JAFBDN010000013.1"/>
</dbReference>
<dbReference type="PANTHER" id="PTHR34297:SF3">
    <property type="entry name" value="ALKALINE SHOCK PROTEIN 23"/>
    <property type="match status" value="1"/>
</dbReference>
<evidence type="ECO:0000313" key="5">
    <source>
        <dbReference type="Proteomes" id="UP001057481"/>
    </source>
</evidence>
<organism evidence="4 5">
    <name type="scientific">Periweissella beninensis</name>
    <dbReference type="NCBI Taxonomy" id="504936"/>
    <lineage>
        <taxon>Bacteria</taxon>
        <taxon>Bacillati</taxon>
        <taxon>Bacillota</taxon>
        <taxon>Bacilli</taxon>
        <taxon>Lactobacillales</taxon>
        <taxon>Lactobacillaceae</taxon>
        <taxon>Periweissella</taxon>
    </lineage>
</organism>
<evidence type="ECO:0000313" key="4">
    <source>
        <dbReference type="EMBL" id="MCM2437030.1"/>
    </source>
</evidence>
<name>A0ABT0VHE3_9LACO</name>
<feature type="region of interest" description="Disordered" evidence="3">
    <location>
        <begin position="139"/>
        <end position="175"/>
    </location>
</feature>
<keyword evidence="5" id="KW-1185">Reference proteome</keyword>
<protein>
    <recommendedName>
        <fullName evidence="2">Stress response regulator gls24 homolog</fullName>
    </recommendedName>
</protein>
<evidence type="ECO:0000256" key="3">
    <source>
        <dbReference type="SAM" id="MobiDB-lite"/>
    </source>
</evidence>